<keyword evidence="3" id="KW-1185">Reference proteome</keyword>
<evidence type="ECO:0000313" key="3">
    <source>
        <dbReference type="Proteomes" id="UP001346869"/>
    </source>
</evidence>
<reference evidence="2 3" key="1">
    <citation type="journal article" date="2023" name="Genes (Basel)">
        <title>Chromosome-Level Genome Assembly and Circadian Gene Repertoire of the Patagonia Blennie Eleginops maclovinus-The Closest Ancestral Proxy of Antarctic Cryonotothenioids.</title>
        <authorList>
            <person name="Cheng C.C."/>
            <person name="Rivera-Colon A.G."/>
            <person name="Minhas B.F."/>
            <person name="Wilson L."/>
            <person name="Rayamajhi N."/>
            <person name="Vargas-Chacoff L."/>
            <person name="Catchen J.M."/>
        </authorList>
    </citation>
    <scope>NUCLEOTIDE SEQUENCE [LARGE SCALE GENOMIC DNA]</scope>
    <source>
        <strain evidence="2">JMC-PN-2008</strain>
    </source>
</reference>
<feature type="region of interest" description="Disordered" evidence="1">
    <location>
        <begin position="34"/>
        <end position="64"/>
    </location>
</feature>
<accession>A0AAN8AUJ7</accession>
<gene>
    <name evidence="2" type="ORF">PBY51_013551</name>
</gene>
<dbReference type="EMBL" id="JAUZQC010000004">
    <property type="protein sequence ID" value="KAK5872893.1"/>
    <property type="molecule type" value="Genomic_DNA"/>
</dbReference>
<dbReference type="AlphaFoldDB" id="A0AAN8AUJ7"/>
<reference evidence="2 3" key="2">
    <citation type="journal article" date="2023" name="Mol. Biol. Evol.">
        <title>Genomics of Secondarily Temperate Adaptation in the Only Non-Antarctic Icefish.</title>
        <authorList>
            <person name="Rivera-Colon A.G."/>
            <person name="Rayamajhi N."/>
            <person name="Minhas B.F."/>
            <person name="Madrigal G."/>
            <person name="Bilyk K.T."/>
            <person name="Yoon V."/>
            <person name="Hune M."/>
            <person name="Gregory S."/>
            <person name="Cheng C.H.C."/>
            <person name="Catchen J.M."/>
        </authorList>
    </citation>
    <scope>NUCLEOTIDE SEQUENCE [LARGE SCALE GENOMIC DNA]</scope>
    <source>
        <strain evidence="2">JMC-PN-2008</strain>
    </source>
</reference>
<feature type="compositionally biased region" description="Low complexity" evidence="1">
    <location>
        <begin position="42"/>
        <end position="52"/>
    </location>
</feature>
<name>A0AAN8AUJ7_ELEMC</name>
<evidence type="ECO:0000313" key="2">
    <source>
        <dbReference type="EMBL" id="KAK5872893.1"/>
    </source>
</evidence>
<dbReference type="Proteomes" id="UP001346869">
    <property type="component" value="Unassembled WGS sequence"/>
</dbReference>
<comment type="caution">
    <text evidence="2">The sequence shown here is derived from an EMBL/GenBank/DDBJ whole genome shotgun (WGS) entry which is preliminary data.</text>
</comment>
<sequence>MRLCPSSSPPAYEMTDSVVWGLFPHTVSFPGQRSPGTLYDVPNPAAPGAPGAEDTHNTLALSPPQLILERPSWLPGEL</sequence>
<protein>
    <submittedName>
        <fullName evidence="2">Uncharacterized protein</fullName>
    </submittedName>
</protein>
<proteinExistence type="predicted"/>
<evidence type="ECO:0000256" key="1">
    <source>
        <dbReference type="SAM" id="MobiDB-lite"/>
    </source>
</evidence>
<organism evidence="2 3">
    <name type="scientific">Eleginops maclovinus</name>
    <name type="common">Patagonian blennie</name>
    <name type="synonym">Eleginus maclovinus</name>
    <dbReference type="NCBI Taxonomy" id="56733"/>
    <lineage>
        <taxon>Eukaryota</taxon>
        <taxon>Metazoa</taxon>
        <taxon>Chordata</taxon>
        <taxon>Craniata</taxon>
        <taxon>Vertebrata</taxon>
        <taxon>Euteleostomi</taxon>
        <taxon>Actinopterygii</taxon>
        <taxon>Neopterygii</taxon>
        <taxon>Teleostei</taxon>
        <taxon>Neoteleostei</taxon>
        <taxon>Acanthomorphata</taxon>
        <taxon>Eupercaria</taxon>
        <taxon>Perciformes</taxon>
        <taxon>Notothenioidei</taxon>
        <taxon>Eleginopidae</taxon>
        <taxon>Eleginops</taxon>
    </lineage>
</organism>